<proteinExistence type="predicted"/>
<feature type="transmembrane region" description="Helical" evidence="1">
    <location>
        <begin position="186"/>
        <end position="208"/>
    </location>
</feature>
<reference evidence="3" key="1">
    <citation type="submission" date="2022-11" db="UniProtKB">
        <authorList>
            <consortium name="WormBaseParasite"/>
        </authorList>
    </citation>
    <scope>IDENTIFICATION</scope>
</reference>
<dbReference type="AlphaFoldDB" id="A0A914BZ11"/>
<organism evidence="2 3">
    <name type="scientific">Acrobeloides nanus</name>
    <dbReference type="NCBI Taxonomy" id="290746"/>
    <lineage>
        <taxon>Eukaryota</taxon>
        <taxon>Metazoa</taxon>
        <taxon>Ecdysozoa</taxon>
        <taxon>Nematoda</taxon>
        <taxon>Chromadorea</taxon>
        <taxon>Rhabditida</taxon>
        <taxon>Tylenchina</taxon>
        <taxon>Cephalobomorpha</taxon>
        <taxon>Cephaloboidea</taxon>
        <taxon>Cephalobidae</taxon>
        <taxon>Acrobeloides</taxon>
    </lineage>
</organism>
<dbReference type="WBParaSite" id="ACRNAN_Path_1331.g5230.t1">
    <property type="protein sequence ID" value="ACRNAN_Path_1331.g5230.t1"/>
    <property type="gene ID" value="ACRNAN_Path_1331.g5230"/>
</dbReference>
<feature type="transmembrane region" description="Helical" evidence="1">
    <location>
        <begin position="151"/>
        <end position="174"/>
    </location>
</feature>
<sequence length="282" mass="31881">MPRNINKFFDYDRTEANIPSTILNFLAGLLAILALLSEQWIIVSNLPGSPDPQTNETTAWPFVNYEPCTSIGTKHFWLPARFGTFKSNGASHISYHYGETVLVDCITPLVADFFYILIALCFVVVIMTFVAGVLSFLTPPLGFLIWLRRNTILEICNVFMATLACLFALIAQFHVGQLRPESDVSIGTGMVIALLSSVLSFAAIVVSWRKKAKLKIARRLDNRRIMCHRTLRSWRDFNRHEDTRPIIDFERYLLEPTNRSSISTEPILADPAQLMPPVSSEQ</sequence>
<protein>
    <submittedName>
        <fullName evidence="3">Transmembrane protein 127 transmembrane region domain-containing protein</fullName>
    </submittedName>
</protein>
<accession>A0A914BZ11</accession>
<keyword evidence="1" id="KW-0472">Membrane</keyword>
<keyword evidence="1" id="KW-0812">Transmembrane</keyword>
<evidence type="ECO:0000256" key="1">
    <source>
        <dbReference type="SAM" id="Phobius"/>
    </source>
</evidence>
<dbReference type="Proteomes" id="UP000887540">
    <property type="component" value="Unplaced"/>
</dbReference>
<name>A0A914BZ11_9BILA</name>
<keyword evidence="2" id="KW-1185">Reference proteome</keyword>
<keyword evidence="1" id="KW-1133">Transmembrane helix</keyword>
<feature type="transmembrane region" description="Helical" evidence="1">
    <location>
        <begin position="21"/>
        <end position="42"/>
    </location>
</feature>
<feature type="transmembrane region" description="Helical" evidence="1">
    <location>
        <begin position="113"/>
        <end position="139"/>
    </location>
</feature>
<evidence type="ECO:0000313" key="3">
    <source>
        <dbReference type="WBParaSite" id="ACRNAN_Path_1331.g5230.t1"/>
    </source>
</evidence>
<evidence type="ECO:0000313" key="2">
    <source>
        <dbReference type="Proteomes" id="UP000887540"/>
    </source>
</evidence>